<dbReference type="EMBL" id="GG704964">
    <property type="protein sequence ID" value="EEY97769.1"/>
    <property type="molecule type" value="Genomic_DNA"/>
</dbReference>
<dbReference type="eggNOG" id="ENOG5031S2P">
    <property type="taxonomic scope" value="Bacteria"/>
</dbReference>
<dbReference type="RefSeq" id="WP_005400099.1">
    <property type="nucleotide sequence ID" value="NZ_GG704964.1"/>
</dbReference>
<reference evidence="3" key="1">
    <citation type="journal article" date="2012" name="PLoS ONE">
        <title>The success of Acinetobacter species; genetic, metabolic and virulence attributes.</title>
        <authorList>
            <person name="Peleg A.Y."/>
            <person name="de Breij A."/>
            <person name="Adams M.D."/>
            <person name="Cerqueira G.M."/>
            <person name="Mocali S."/>
            <person name="Galardini M."/>
            <person name="Nibbering P.H."/>
            <person name="Earl A.M."/>
            <person name="Ward D.V."/>
            <person name="Paterson D.L."/>
            <person name="Seifert H."/>
            <person name="Dijkshoorn L."/>
        </authorList>
    </citation>
    <scope>NUCLEOTIDE SEQUENCE [LARGE SCALE GENOMIC DNA]</scope>
    <source>
        <strain evidence="3">SH046</strain>
    </source>
</reference>
<evidence type="ECO:0000259" key="1">
    <source>
        <dbReference type="Pfam" id="PF06223"/>
    </source>
</evidence>
<name>D0S8P7_ACIJO</name>
<dbReference type="InterPro" id="IPR009350">
    <property type="entry name" value="Phage_tail_T"/>
</dbReference>
<accession>D0S8P7</accession>
<evidence type="ECO:0000313" key="3">
    <source>
        <dbReference type="Proteomes" id="UP000012047"/>
    </source>
</evidence>
<organism evidence="2 3">
    <name type="scientific">Acinetobacter johnsonii SH046</name>
    <dbReference type="NCBI Taxonomy" id="575586"/>
    <lineage>
        <taxon>Bacteria</taxon>
        <taxon>Pseudomonadati</taxon>
        <taxon>Pseudomonadota</taxon>
        <taxon>Gammaproteobacteria</taxon>
        <taxon>Moraxellales</taxon>
        <taxon>Moraxellaceae</taxon>
        <taxon>Acinetobacter</taxon>
    </lineage>
</organism>
<gene>
    <name evidence="2" type="ORF">HMPREF0016_00852</name>
</gene>
<dbReference type="HOGENOM" id="CLU_192987_0_0_6"/>
<protein>
    <recommendedName>
        <fullName evidence="1">Minor tail T domain-containing protein</fullName>
    </recommendedName>
</protein>
<dbReference type="Pfam" id="PF06223">
    <property type="entry name" value="Phage_tail_T"/>
    <property type="match status" value="1"/>
</dbReference>
<dbReference type="Proteomes" id="UP000012047">
    <property type="component" value="Unassembled WGS sequence"/>
</dbReference>
<dbReference type="AlphaFoldDB" id="D0S8P7"/>
<sequence length="90" mass="9926">MVLNGIGGCTIAEAKSNITNAEVSQWVAFRNKRGSFFTGRRIEQGFGNLIATYLGSKGAKDVKAQSFMPHEDQPQEMSLEEYMMQAYGGE</sequence>
<feature type="domain" description="Minor tail T" evidence="1">
    <location>
        <begin position="20"/>
        <end position="81"/>
    </location>
</feature>
<proteinExistence type="predicted"/>
<evidence type="ECO:0000313" key="2">
    <source>
        <dbReference type="EMBL" id="EEY97769.1"/>
    </source>
</evidence>